<dbReference type="Proteomes" id="UP000053237">
    <property type="component" value="Unassembled WGS sequence"/>
</dbReference>
<organism evidence="1 2">
    <name type="scientific">Albugo candida</name>
    <dbReference type="NCBI Taxonomy" id="65357"/>
    <lineage>
        <taxon>Eukaryota</taxon>
        <taxon>Sar</taxon>
        <taxon>Stramenopiles</taxon>
        <taxon>Oomycota</taxon>
        <taxon>Peronosporomycetes</taxon>
        <taxon>Albuginales</taxon>
        <taxon>Albuginaceae</taxon>
        <taxon>Albugo</taxon>
    </lineage>
</organism>
<dbReference type="InParanoid" id="A0A024GQD4"/>
<sequence>MRHQDRVGKSMRCILIRSNLYEAVCRECLAMHSKWFTVQSFHLYHQSRERLTELYVFFSNYESSHIVANCDSRFCPDVGTLELRDCRRITSIFLINHPTVQEENKMTLEEVEKVLANIADKRMARCHSVKWRLQAMILSPGDVNILHAEKYVCIKLRAKWKF</sequence>
<keyword evidence="2" id="KW-1185">Reference proteome</keyword>
<evidence type="ECO:0000313" key="1">
    <source>
        <dbReference type="EMBL" id="CCI48985.1"/>
    </source>
</evidence>
<accession>A0A024GQD4</accession>
<name>A0A024GQD4_9STRA</name>
<comment type="caution">
    <text evidence="1">The sequence shown here is derived from an EMBL/GenBank/DDBJ whole genome shotgun (WGS) entry which is preliminary data.</text>
</comment>
<proteinExistence type="predicted"/>
<reference evidence="1 2" key="1">
    <citation type="submission" date="2012-05" db="EMBL/GenBank/DDBJ databases">
        <title>Recombination and specialization in a pathogen metapopulation.</title>
        <authorList>
            <person name="Gardiner A."/>
            <person name="Kemen E."/>
            <person name="Schultz-Larsen T."/>
            <person name="MacLean D."/>
            <person name="Van Oosterhout C."/>
            <person name="Jones J.D.G."/>
        </authorList>
    </citation>
    <scope>NUCLEOTIDE SEQUENCE [LARGE SCALE GENOMIC DNA]</scope>
    <source>
        <strain evidence="1 2">Ac Nc2</strain>
    </source>
</reference>
<gene>
    <name evidence="1" type="ORF">BN9_102230</name>
</gene>
<evidence type="ECO:0000313" key="2">
    <source>
        <dbReference type="Proteomes" id="UP000053237"/>
    </source>
</evidence>
<dbReference type="EMBL" id="CAIX01000263">
    <property type="protein sequence ID" value="CCI48985.1"/>
    <property type="molecule type" value="Genomic_DNA"/>
</dbReference>
<dbReference type="AlphaFoldDB" id="A0A024GQD4"/>
<protein>
    <submittedName>
        <fullName evidence="1">Uncharacterized protein</fullName>
    </submittedName>
</protein>